<protein>
    <submittedName>
        <fullName evidence="12">Ferric-chelate reductase 1</fullName>
    </submittedName>
</protein>
<dbReference type="InterPro" id="IPR002861">
    <property type="entry name" value="Reeler_dom"/>
</dbReference>
<dbReference type="GO" id="GO:0045087">
    <property type="term" value="P:innate immune response"/>
    <property type="evidence" value="ECO:0007669"/>
    <property type="project" value="UniProtKB-KW"/>
</dbReference>
<organism evidence="12 13">
    <name type="scientific">Oryzias melastigma</name>
    <name type="common">Marine medaka</name>
    <dbReference type="NCBI Taxonomy" id="30732"/>
    <lineage>
        <taxon>Eukaryota</taxon>
        <taxon>Metazoa</taxon>
        <taxon>Chordata</taxon>
        <taxon>Craniata</taxon>
        <taxon>Vertebrata</taxon>
        <taxon>Euteleostomi</taxon>
        <taxon>Actinopterygii</taxon>
        <taxon>Neopterygii</taxon>
        <taxon>Teleostei</taxon>
        <taxon>Neoteleostei</taxon>
        <taxon>Acanthomorphata</taxon>
        <taxon>Ovalentaria</taxon>
        <taxon>Atherinomorphae</taxon>
        <taxon>Beloniformes</taxon>
        <taxon>Adrianichthyidae</taxon>
        <taxon>Oryziinae</taxon>
        <taxon>Oryzias</taxon>
    </lineage>
</organism>
<feature type="signal peptide" evidence="10">
    <location>
        <begin position="1"/>
        <end position="26"/>
    </location>
</feature>
<proteinExistence type="inferred from homology"/>
<accession>A0A834F9M0</accession>
<evidence type="ECO:0000256" key="7">
    <source>
        <dbReference type="ARBA" id="ARBA00022859"/>
    </source>
</evidence>
<evidence type="ECO:0000256" key="9">
    <source>
        <dbReference type="SAM" id="Phobius"/>
    </source>
</evidence>
<evidence type="ECO:0000313" key="12">
    <source>
        <dbReference type="EMBL" id="KAF6726396.1"/>
    </source>
</evidence>
<dbReference type="Gene3D" id="2.60.40.4060">
    <property type="entry name" value="Reeler domain"/>
    <property type="match status" value="1"/>
</dbReference>
<evidence type="ECO:0000313" key="13">
    <source>
        <dbReference type="Proteomes" id="UP000646548"/>
    </source>
</evidence>
<dbReference type="GO" id="GO:0016020">
    <property type="term" value="C:membrane"/>
    <property type="evidence" value="ECO:0007669"/>
    <property type="project" value="TreeGrafter"/>
</dbReference>
<evidence type="ECO:0000256" key="6">
    <source>
        <dbReference type="ARBA" id="ARBA00022729"/>
    </source>
</evidence>
<feature type="transmembrane region" description="Helical" evidence="9">
    <location>
        <begin position="211"/>
        <end position="229"/>
    </location>
</feature>
<keyword evidence="3" id="KW-0964">Secreted</keyword>
<comment type="caution">
    <text evidence="12">The sequence shown here is derived from an EMBL/GenBank/DDBJ whole genome shotgun (WGS) entry which is preliminary data.</text>
</comment>
<keyword evidence="6 10" id="KW-0732">Signal</keyword>
<evidence type="ECO:0000256" key="1">
    <source>
        <dbReference type="ARBA" id="ARBA00004613"/>
    </source>
</evidence>
<dbReference type="InterPro" id="IPR051237">
    <property type="entry name" value="Ferric-chelate_Red/DefProt"/>
</dbReference>
<name>A0A834F9M0_ORYME</name>
<dbReference type="EMBL" id="WKFB01000334">
    <property type="protein sequence ID" value="KAF6726396.1"/>
    <property type="molecule type" value="Genomic_DNA"/>
</dbReference>
<feature type="transmembrane region" description="Helical" evidence="9">
    <location>
        <begin position="272"/>
        <end position="294"/>
    </location>
</feature>
<sequence length="455" mass="50214">MGRRIQNLKMWVQVLISFSIISKAHGFSGGRFPQSCGSLLPQHEKDSAPISPETTEPPFSVTFESSWRPGDPVTVVLSSNESTFRGFMLDAQISSKPGTSPAGQFVILDSERTQLLDCYDLKASAVSQTNNQRKTQVKVNWTAEGEERDVVFRATFLEAFSRFWNPISVPLPKLTTTIKPSSPEPTTTTDVTQTTKAKEDIDNGHLEVNSIPSFVLILSLLIYYIFLSLPQKVPILLMFLESIVEEIKMEIFNIQTFLFDQKPFNFGLIKMSLLMSSLLVFGADVSSLVLFRVFSFQVAPVALVSVLIVVASGELLAAFMPIGPSHELKKIWELVLRGCFAVHQILTTVVLFLGVLGSTDASGRKRGRSWSLNVMITFTVWILLTQIWNLVLGIHKRAILEGSRSDESKHSRRSGTRSLRAPAVILIITSVTFAVGAVAFAVALIVGLFEGNSSV</sequence>
<feature type="chain" id="PRO_5032622593" evidence="10">
    <location>
        <begin position="27"/>
        <end position="455"/>
    </location>
</feature>
<keyword evidence="5" id="KW-0399">Innate immunity</keyword>
<keyword evidence="9" id="KW-0812">Transmembrane</keyword>
<dbReference type="GO" id="GO:0005576">
    <property type="term" value="C:extracellular region"/>
    <property type="evidence" value="ECO:0007669"/>
    <property type="project" value="UniProtKB-SubCell"/>
</dbReference>
<dbReference type="InterPro" id="IPR042307">
    <property type="entry name" value="Reeler_sf"/>
</dbReference>
<dbReference type="GO" id="GO:0042742">
    <property type="term" value="P:defense response to bacterium"/>
    <property type="evidence" value="ECO:0007669"/>
    <property type="project" value="UniProtKB-KW"/>
</dbReference>
<evidence type="ECO:0000256" key="2">
    <source>
        <dbReference type="ARBA" id="ARBA00008501"/>
    </source>
</evidence>
<dbReference type="PANTHER" id="PTHR45828">
    <property type="entry name" value="CYTOCHROME B561/FERRIC REDUCTASE TRANSMEMBRANE"/>
    <property type="match status" value="1"/>
</dbReference>
<comment type="similarity">
    <text evidence="2">Belongs to the insect defense protein family.</text>
</comment>
<feature type="transmembrane region" description="Helical" evidence="9">
    <location>
        <begin position="423"/>
        <end position="449"/>
    </location>
</feature>
<keyword evidence="8" id="KW-0044">Antibiotic</keyword>
<evidence type="ECO:0000256" key="8">
    <source>
        <dbReference type="ARBA" id="ARBA00023022"/>
    </source>
</evidence>
<dbReference type="Proteomes" id="UP000646548">
    <property type="component" value="Unassembled WGS sequence"/>
</dbReference>
<dbReference type="AlphaFoldDB" id="A0A834F9M0"/>
<reference evidence="12" key="1">
    <citation type="journal article" name="BMC Genomics">
        <title>Long-read sequencing and de novo genome assembly of marine medaka (Oryzias melastigma).</title>
        <authorList>
            <person name="Liang P."/>
            <person name="Saqib H.S.A."/>
            <person name="Ni X."/>
            <person name="Shen Y."/>
        </authorList>
    </citation>
    <scope>NUCLEOTIDE SEQUENCE</scope>
    <source>
        <strain evidence="12">Bigg-433</strain>
    </source>
</reference>
<dbReference type="PANTHER" id="PTHR45828:SF9">
    <property type="entry name" value="CELL WALL INTEGRITY AND STRESS RESPONSE COMPONENT 4-LIKE-RELATED"/>
    <property type="match status" value="1"/>
</dbReference>
<evidence type="ECO:0000256" key="3">
    <source>
        <dbReference type="ARBA" id="ARBA00022525"/>
    </source>
</evidence>
<comment type="subcellular location">
    <subcellularLocation>
        <location evidence="1">Secreted</location>
    </subcellularLocation>
</comment>
<keyword evidence="9" id="KW-1133">Transmembrane helix</keyword>
<dbReference type="Pfam" id="PF02014">
    <property type="entry name" value="Reeler"/>
    <property type="match status" value="1"/>
</dbReference>
<dbReference type="PROSITE" id="PS51019">
    <property type="entry name" value="REELIN"/>
    <property type="match status" value="1"/>
</dbReference>
<evidence type="ECO:0000259" key="11">
    <source>
        <dbReference type="PROSITE" id="PS51019"/>
    </source>
</evidence>
<evidence type="ECO:0000256" key="4">
    <source>
        <dbReference type="ARBA" id="ARBA00022529"/>
    </source>
</evidence>
<feature type="domain" description="Reelin" evidence="11">
    <location>
        <begin position="21"/>
        <end position="191"/>
    </location>
</feature>
<keyword evidence="7" id="KW-0391">Immunity</keyword>
<gene>
    <name evidence="12" type="ORF">FQA47_015643</name>
</gene>
<evidence type="ECO:0000256" key="5">
    <source>
        <dbReference type="ARBA" id="ARBA00022588"/>
    </source>
</evidence>
<evidence type="ECO:0000256" key="10">
    <source>
        <dbReference type="SAM" id="SignalP"/>
    </source>
</evidence>
<feature type="transmembrane region" description="Helical" evidence="9">
    <location>
        <begin position="370"/>
        <end position="394"/>
    </location>
</feature>
<feature type="transmembrane region" description="Helical" evidence="9">
    <location>
        <begin position="300"/>
        <end position="322"/>
    </location>
</feature>
<keyword evidence="9" id="KW-0472">Membrane</keyword>
<feature type="transmembrane region" description="Helical" evidence="9">
    <location>
        <begin position="334"/>
        <end position="358"/>
    </location>
</feature>
<dbReference type="CDD" id="cd08544">
    <property type="entry name" value="Reeler"/>
    <property type="match status" value="1"/>
</dbReference>
<keyword evidence="4" id="KW-0929">Antimicrobial</keyword>